<protein>
    <submittedName>
        <fullName evidence="1">CDP-Glycerol:Poly(Glycerophosphate) glycerophosphotransferase</fullName>
    </submittedName>
</protein>
<dbReference type="InterPro" id="IPR007833">
    <property type="entry name" value="Capsule_polysaccharide_synth"/>
</dbReference>
<dbReference type="GO" id="GO:0015774">
    <property type="term" value="P:polysaccharide transport"/>
    <property type="evidence" value="ECO:0007669"/>
    <property type="project" value="InterPro"/>
</dbReference>
<dbReference type="AlphaFoldDB" id="A0A1N7Q8P2"/>
<evidence type="ECO:0000313" key="2">
    <source>
        <dbReference type="Proteomes" id="UP000186795"/>
    </source>
</evidence>
<evidence type="ECO:0000313" key="1">
    <source>
        <dbReference type="EMBL" id="SIT19194.1"/>
    </source>
</evidence>
<name>A0A1N7Q8P2_9BACL</name>
<dbReference type="SUPFAM" id="SSF53756">
    <property type="entry name" value="UDP-Glycosyltransferase/glycogen phosphorylase"/>
    <property type="match status" value="1"/>
</dbReference>
<keyword evidence="1" id="KW-0808">Transferase</keyword>
<sequence length="454" mass="52814">MEDKWKIWHCSYLFMETFCRVEYISLPLSFLLLRSYQKHIRRRLRNIPPLREEKKDLMRIQERCQPYLIPTRPSTPGNGCTLLRASWYPLSIGREERKFLYLAHHEKEYKQMVGNQLCRPLVNVRCLPEAPIPEREEMKVMKQLTHIWTAGSTPSLFKRPVFIRWMKGRVKTYLKRVRQLYYLFEHFPIMEVIYGSTLNANGVLVTSVAQKMGAFTVNMQHGVFGEVGHLPVNADLQLVWGGSHKEFLTSYGVPEEKIECIPPLFMQSIASEQSSAKRKGTSKKFHLLVALQPLGFSSNRYMIETIEEAVRDFSNRVRVSYKLHPDQTNGVKLYSGLLKNKHSRLVTHGTLPLPELMSQADLIITAFSTVAYEGILKGKPVLFFGKKRPIYYLQRTPSFVYQVAAIRRFLRRALQNKQFLSIYRQGLVLKESPGQKNKTGMSVWDVIDRHRAQC</sequence>
<dbReference type="Pfam" id="PF05159">
    <property type="entry name" value="Capsule_synth"/>
    <property type="match status" value="1"/>
</dbReference>
<gene>
    <name evidence="1" type="ORF">SAMN05421790_12110</name>
</gene>
<accession>A0A1N7Q8P2</accession>
<dbReference type="EMBL" id="FTOD01000021">
    <property type="protein sequence ID" value="SIT19194.1"/>
    <property type="molecule type" value="Genomic_DNA"/>
</dbReference>
<reference evidence="2" key="1">
    <citation type="submission" date="2017-01" db="EMBL/GenBank/DDBJ databases">
        <authorList>
            <person name="Varghese N."/>
            <person name="Submissions S."/>
        </authorList>
    </citation>
    <scope>NUCLEOTIDE SEQUENCE [LARGE SCALE GENOMIC DNA]</scope>
    <source>
        <strain evidence="2">DSM 45196</strain>
    </source>
</reference>
<dbReference type="GO" id="GO:0016740">
    <property type="term" value="F:transferase activity"/>
    <property type="evidence" value="ECO:0007669"/>
    <property type="project" value="UniProtKB-KW"/>
</dbReference>
<organism evidence="1 2">
    <name type="scientific">Kroppenstedtia eburnea</name>
    <dbReference type="NCBI Taxonomy" id="714067"/>
    <lineage>
        <taxon>Bacteria</taxon>
        <taxon>Bacillati</taxon>
        <taxon>Bacillota</taxon>
        <taxon>Bacilli</taxon>
        <taxon>Bacillales</taxon>
        <taxon>Thermoactinomycetaceae</taxon>
        <taxon>Kroppenstedtia</taxon>
    </lineage>
</organism>
<dbReference type="Gene3D" id="3.40.50.12580">
    <property type="match status" value="1"/>
</dbReference>
<dbReference type="InterPro" id="IPR043148">
    <property type="entry name" value="TagF_C"/>
</dbReference>
<dbReference type="GO" id="GO:0000271">
    <property type="term" value="P:polysaccharide biosynthetic process"/>
    <property type="evidence" value="ECO:0007669"/>
    <property type="project" value="InterPro"/>
</dbReference>
<keyword evidence="2" id="KW-1185">Reference proteome</keyword>
<dbReference type="Proteomes" id="UP000186795">
    <property type="component" value="Unassembled WGS sequence"/>
</dbReference>
<proteinExistence type="predicted"/>